<dbReference type="RefSeq" id="WP_069716671.1">
    <property type="nucleotide sequence ID" value="NZ_MJEH01000013.1"/>
</dbReference>
<evidence type="ECO:0000256" key="1">
    <source>
        <dbReference type="ARBA" id="ARBA00004651"/>
    </source>
</evidence>
<name>A0A1E5LGX5_9BACI</name>
<dbReference type="GO" id="GO:0005886">
    <property type="term" value="C:plasma membrane"/>
    <property type="evidence" value="ECO:0007669"/>
    <property type="project" value="UniProtKB-SubCell"/>
</dbReference>
<keyword evidence="5" id="KW-0813">Transport</keyword>
<evidence type="ECO:0000256" key="5">
    <source>
        <dbReference type="HAMAP-Rule" id="MF_00445"/>
    </source>
</evidence>
<reference evidence="8 9" key="1">
    <citation type="submission" date="2016-08" db="EMBL/GenBank/DDBJ databases">
        <title>Genome of Bacillus solimangrovi GH2-4.</title>
        <authorList>
            <person name="Lim S."/>
            <person name="Kim B.-C."/>
        </authorList>
    </citation>
    <scope>NUCLEOTIDE SEQUENCE [LARGE SCALE GENOMIC DNA]</scope>
    <source>
        <strain evidence="8 9">GH2-4</strain>
    </source>
</reference>
<dbReference type="GO" id="GO:0008137">
    <property type="term" value="F:NADH dehydrogenase (ubiquinone) activity"/>
    <property type="evidence" value="ECO:0007669"/>
    <property type="project" value="InterPro"/>
</dbReference>
<dbReference type="GO" id="GO:0042773">
    <property type="term" value="P:ATP synthesis coupled electron transport"/>
    <property type="evidence" value="ECO:0007669"/>
    <property type="project" value="InterPro"/>
</dbReference>
<feature type="domain" description="NADH:quinone oxidoreductase/Mrp antiporter transmembrane" evidence="7">
    <location>
        <begin position="130"/>
        <end position="436"/>
    </location>
</feature>
<feature type="transmembrane region" description="Helical" evidence="5">
    <location>
        <begin position="82"/>
        <end position="101"/>
    </location>
</feature>
<sequence length="502" mass="55352">MDLETLLSYQWGAMAPEFVILGVATLLSLLDLFMSKDKDRKKLAWVGLGGIIIALIFLLGQLNDPVTIILHETYRLDSFAKAFKLIFLVGGAFVFLIAASYEPKEGLQDRGEFYYLFLTAMLGAMMMASSADLITLYVGLELLSLSSYILVGLRKKNKQSNEAALKYVINGGISTAITLFGMSYIYGLSGSTNLYEISNQLGGLLTGELQYIASIAFLMMFVGLSFKIAAVPFQMWAPDVYQGAPTPVTAFLSVISKTAGFVIILRLFVVTFIQAPGIGGQLPLIVSMQSYLAVIAGVTIIIGNTIALKQHNMKRLFAYSSIAHAGYLIVPFVAFSAFMFESIWFYLIAYLFMNLGAFALLQVMIKQSDSEDVTAFAGLYERSPWLAILMSIFILSLAGIPGTMGFIGKFNIFVGILTARPSHYMLAALMMTGTVISYFYYFKIMQQMFFRRASQVTAIKLPVGITVVVVLCALGTLLFGILPNVAMDFFYESFNFTDFFSQ</sequence>
<comment type="similarity">
    <text evidence="5">Belongs to the complex I subunit 2 family.</text>
</comment>
<dbReference type="STRING" id="1305675.BFG57_12450"/>
<comment type="caution">
    <text evidence="8">The sequence shown here is derived from an EMBL/GenBank/DDBJ whole genome shotgun (WGS) entry which is preliminary data.</text>
</comment>
<feature type="transmembrane region" description="Helical" evidence="5">
    <location>
        <begin position="12"/>
        <end position="34"/>
    </location>
</feature>
<dbReference type="NCBIfam" id="TIGR01770">
    <property type="entry name" value="NDH_I_N"/>
    <property type="match status" value="1"/>
</dbReference>
<comment type="function">
    <text evidence="5">NDH-1 shuttles electrons from NADH, via FMN and iron-sulfur (Fe-S) centers, to quinones in the respiratory chain. The immediate electron acceptor for the enzyme in this species is believed to be a menaquinone. Couples the redox reaction to proton translocation (for every two electrons transferred, four hydrogen ions are translocated across the cytoplasmic membrane), and thus conserves the redox energy in a proton gradient.</text>
</comment>
<dbReference type="Proteomes" id="UP000095209">
    <property type="component" value="Unassembled WGS sequence"/>
</dbReference>
<evidence type="ECO:0000256" key="6">
    <source>
        <dbReference type="RuleBase" id="RU000320"/>
    </source>
</evidence>
<feature type="transmembrane region" description="Helical" evidence="5">
    <location>
        <begin position="343"/>
        <end position="365"/>
    </location>
</feature>
<dbReference type="GO" id="GO:0050136">
    <property type="term" value="F:NADH dehydrogenase (quinone) (non-electrogenic) activity"/>
    <property type="evidence" value="ECO:0007669"/>
    <property type="project" value="UniProtKB-UniRule"/>
</dbReference>
<feature type="transmembrane region" description="Helical" evidence="5">
    <location>
        <begin position="385"/>
        <end position="404"/>
    </location>
</feature>
<evidence type="ECO:0000313" key="8">
    <source>
        <dbReference type="EMBL" id="OEH93329.1"/>
    </source>
</evidence>
<feature type="transmembrane region" description="Helical" evidence="5">
    <location>
        <begin position="316"/>
        <end position="337"/>
    </location>
</feature>
<comment type="subunit">
    <text evidence="5">NDH-1 is composed of 14 different subunits. Subunits NuoA, H, J, K, L, M, N constitute the membrane sector of the complex.</text>
</comment>
<keyword evidence="5" id="KW-0520">NAD</keyword>
<dbReference type="Pfam" id="PF00361">
    <property type="entry name" value="Proton_antipo_M"/>
    <property type="match status" value="1"/>
</dbReference>
<evidence type="ECO:0000256" key="4">
    <source>
        <dbReference type="ARBA" id="ARBA00023136"/>
    </source>
</evidence>
<gene>
    <name evidence="5" type="primary">nuoN</name>
    <name evidence="8" type="ORF">BFG57_12450</name>
</gene>
<dbReference type="PANTHER" id="PTHR22773">
    <property type="entry name" value="NADH DEHYDROGENASE"/>
    <property type="match status" value="1"/>
</dbReference>
<feature type="transmembrane region" description="Helical" evidence="5">
    <location>
        <begin position="113"/>
        <end position="128"/>
    </location>
</feature>
<evidence type="ECO:0000259" key="7">
    <source>
        <dbReference type="Pfam" id="PF00361"/>
    </source>
</evidence>
<keyword evidence="2 5" id="KW-0812">Transmembrane</keyword>
<comment type="catalytic activity">
    <reaction evidence="5">
        <text>a quinone + NADH + 5 H(+)(in) = a quinol + NAD(+) + 4 H(+)(out)</text>
        <dbReference type="Rhea" id="RHEA:57888"/>
        <dbReference type="ChEBI" id="CHEBI:15378"/>
        <dbReference type="ChEBI" id="CHEBI:24646"/>
        <dbReference type="ChEBI" id="CHEBI:57540"/>
        <dbReference type="ChEBI" id="CHEBI:57945"/>
        <dbReference type="ChEBI" id="CHEBI:132124"/>
    </reaction>
</comment>
<dbReference type="OrthoDB" id="9811718at2"/>
<keyword evidence="5" id="KW-1003">Cell membrane</keyword>
<dbReference type="NCBIfam" id="NF004443">
    <property type="entry name" value="PRK05777.2-1"/>
    <property type="match status" value="1"/>
</dbReference>
<dbReference type="AlphaFoldDB" id="A0A1E5LGX5"/>
<keyword evidence="9" id="KW-1185">Reference proteome</keyword>
<feature type="transmembrane region" description="Helical" evidence="5">
    <location>
        <begin position="285"/>
        <end position="304"/>
    </location>
</feature>
<feature type="transmembrane region" description="Helical" evidence="5">
    <location>
        <begin position="250"/>
        <end position="273"/>
    </location>
</feature>
<evidence type="ECO:0000313" key="9">
    <source>
        <dbReference type="Proteomes" id="UP000095209"/>
    </source>
</evidence>
<dbReference type="InterPro" id="IPR001750">
    <property type="entry name" value="ND/Mrp_TM"/>
</dbReference>
<feature type="transmembrane region" description="Helical" evidence="5">
    <location>
        <begin position="165"/>
        <end position="189"/>
    </location>
</feature>
<feature type="transmembrane region" description="Helical" evidence="5">
    <location>
        <begin position="209"/>
        <end position="229"/>
    </location>
</feature>
<dbReference type="EMBL" id="MJEH01000013">
    <property type="protein sequence ID" value="OEH93329.1"/>
    <property type="molecule type" value="Genomic_DNA"/>
</dbReference>
<feature type="transmembrane region" description="Helical" evidence="5">
    <location>
        <begin position="134"/>
        <end position="153"/>
    </location>
</feature>
<dbReference type="InterPro" id="IPR010096">
    <property type="entry name" value="NADH-Q_OxRdtase_suN/2"/>
</dbReference>
<dbReference type="HAMAP" id="MF_00445">
    <property type="entry name" value="NDH1_NuoN_1"/>
    <property type="match status" value="1"/>
</dbReference>
<proteinExistence type="inferred from homology"/>
<feature type="transmembrane region" description="Helical" evidence="5">
    <location>
        <begin position="463"/>
        <end position="482"/>
    </location>
</feature>
<keyword evidence="3 5" id="KW-1133">Transmembrane helix</keyword>
<accession>A0A1E5LGX5</accession>
<organism evidence="8 9">
    <name type="scientific">Bacillus solimangrovi</name>
    <dbReference type="NCBI Taxonomy" id="1305675"/>
    <lineage>
        <taxon>Bacteria</taxon>
        <taxon>Bacillati</taxon>
        <taxon>Bacillota</taxon>
        <taxon>Bacilli</taxon>
        <taxon>Bacillales</taxon>
        <taxon>Bacillaceae</taxon>
        <taxon>Bacillus</taxon>
    </lineage>
</organism>
<evidence type="ECO:0000256" key="2">
    <source>
        <dbReference type="ARBA" id="ARBA00022692"/>
    </source>
</evidence>
<dbReference type="NCBIfam" id="NF004446">
    <property type="entry name" value="PRK05777.2-4"/>
    <property type="match status" value="1"/>
</dbReference>
<keyword evidence="5" id="KW-0874">Quinone</keyword>
<evidence type="ECO:0000256" key="3">
    <source>
        <dbReference type="ARBA" id="ARBA00022989"/>
    </source>
</evidence>
<keyword evidence="4 5" id="KW-0472">Membrane</keyword>
<keyword evidence="5" id="KW-1278">Translocase</keyword>
<comment type="subcellular location">
    <subcellularLocation>
        <location evidence="1 5">Cell membrane</location>
        <topology evidence="1 5">Multi-pass membrane protein</topology>
    </subcellularLocation>
    <subcellularLocation>
        <location evidence="6">Membrane</location>
        <topology evidence="6">Multi-pass membrane protein</topology>
    </subcellularLocation>
</comment>
<feature type="transmembrane region" description="Helical" evidence="5">
    <location>
        <begin position="43"/>
        <end position="62"/>
    </location>
</feature>
<protein>
    <recommendedName>
        <fullName evidence="5">NADH-quinone oxidoreductase subunit N</fullName>
        <ecNumber evidence="5">7.1.1.-</ecNumber>
    </recommendedName>
    <alternativeName>
        <fullName evidence="5">NADH dehydrogenase I subunit N</fullName>
    </alternativeName>
    <alternativeName>
        <fullName evidence="5">NDH-1 subunit N</fullName>
    </alternativeName>
</protein>
<dbReference type="EC" id="7.1.1.-" evidence="5"/>
<feature type="transmembrane region" description="Helical" evidence="5">
    <location>
        <begin position="424"/>
        <end position="442"/>
    </location>
</feature>
<dbReference type="GO" id="GO:0048038">
    <property type="term" value="F:quinone binding"/>
    <property type="evidence" value="ECO:0007669"/>
    <property type="project" value="UniProtKB-KW"/>
</dbReference>